<dbReference type="EMBL" id="CAUJNA010001924">
    <property type="protein sequence ID" value="CAJ1389705.1"/>
    <property type="molecule type" value="Genomic_DNA"/>
</dbReference>
<evidence type="ECO:0000313" key="3">
    <source>
        <dbReference type="Proteomes" id="UP001178507"/>
    </source>
</evidence>
<accession>A0AA36N3Y1</accession>
<evidence type="ECO:0000256" key="1">
    <source>
        <dbReference type="SAM" id="MobiDB-lite"/>
    </source>
</evidence>
<feature type="region of interest" description="Disordered" evidence="1">
    <location>
        <begin position="1"/>
        <end position="22"/>
    </location>
</feature>
<name>A0AA36N3Y1_9DINO</name>
<dbReference type="Proteomes" id="UP001178507">
    <property type="component" value="Unassembled WGS sequence"/>
</dbReference>
<comment type="caution">
    <text evidence="2">The sequence shown here is derived from an EMBL/GenBank/DDBJ whole genome shotgun (WGS) entry which is preliminary data.</text>
</comment>
<dbReference type="AlphaFoldDB" id="A0AA36N3Y1"/>
<gene>
    <name evidence="2" type="ORF">EVOR1521_LOCUS15270</name>
</gene>
<protein>
    <submittedName>
        <fullName evidence="2">Uncharacterized protein</fullName>
    </submittedName>
</protein>
<keyword evidence="3" id="KW-1185">Reference proteome</keyword>
<sequence>MSQFPAPATFTSGANSCTDSATRQGKNPACSPCLTGELKVAACLAQIGRAGAMPMRPTLAADGLETGARHTQFWRAAVEKEVAQRAAHKPWLIASVVDEFQNDAGQPRFGKEADHGLVYCTLHDLHRQKSGMARSSSEVKLPPVRKQTPIPVGGLWRWPGGPPLPADVQSAITATTVSIPPSVLSALSQTSQTSRASRSALAPFLQAQQWGPASQVQASTP</sequence>
<reference evidence="2" key="1">
    <citation type="submission" date="2023-08" db="EMBL/GenBank/DDBJ databases">
        <authorList>
            <person name="Chen Y."/>
            <person name="Shah S."/>
            <person name="Dougan E. K."/>
            <person name="Thang M."/>
            <person name="Chan C."/>
        </authorList>
    </citation>
    <scope>NUCLEOTIDE SEQUENCE</scope>
</reference>
<proteinExistence type="predicted"/>
<organism evidence="2 3">
    <name type="scientific">Effrenium voratum</name>
    <dbReference type="NCBI Taxonomy" id="2562239"/>
    <lineage>
        <taxon>Eukaryota</taxon>
        <taxon>Sar</taxon>
        <taxon>Alveolata</taxon>
        <taxon>Dinophyceae</taxon>
        <taxon>Suessiales</taxon>
        <taxon>Symbiodiniaceae</taxon>
        <taxon>Effrenium</taxon>
    </lineage>
</organism>
<evidence type="ECO:0000313" key="2">
    <source>
        <dbReference type="EMBL" id="CAJ1389705.1"/>
    </source>
</evidence>